<dbReference type="AlphaFoldDB" id="A0A078AB61"/>
<protein>
    <submittedName>
        <fullName evidence="1">Uncharacterized protein</fullName>
    </submittedName>
</protein>
<reference evidence="1 2" key="1">
    <citation type="submission" date="2014-06" db="EMBL/GenBank/DDBJ databases">
        <authorList>
            <person name="Swart Estienne"/>
        </authorList>
    </citation>
    <scope>NUCLEOTIDE SEQUENCE [LARGE SCALE GENOMIC DNA]</scope>
    <source>
        <strain evidence="1 2">130c</strain>
    </source>
</reference>
<proteinExistence type="predicted"/>
<sequence>MNNIDDFFSDAAVNAFVSGIDVDVTGITGGPTDDEGKRELAEALLESDEMLLSSLLGQEFEKDIKAGKYSHLTLDQVAEILYQSELASMMYPKDKTIINGFLTDNKNQQEYHDQDLIDITRMFIKLQI</sequence>
<dbReference type="OrthoDB" id="10519529at2759"/>
<evidence type="ECO:0000313" key="2">
    <source>
        <dbReference type="Proteomes" id="UP000039865"/>
    </source>
</evidence>
<keyword evidence="2" id="KW-1185">Reference proteome</keyword>
<gene>
    <name evidence="1" type="primary">Contig16259.g17325</name>
    <name evidence="1" type="ORF">STYLEM_8519</name>
</gene>
<dbReference type="EMBL" id="CCKQ01008087">
    <property type="protein sequence ID" value="CDW79530.1"/>
    <property type="molecule type" value="Genomic_DNA"/>
</dbReference>
<dbReference type="Proteomes" id="UP000039865">
    <property type="component" value="Unassembled WGS sequence"/>
</dbReference>
<accession>A0A078AB61</accession>
<dbReference type="InParanoid" id="A0A078AB61"/>
<name>A0A078AB61_STYLE</name>
<evidence type="ECO:0000313" key="1">
    <source>
        <dbReference type="EMBL" id="CDW79530.1"/>
    </source>
</evidence>
<organism evidence="1 2">
    <name type="scientific">Stylonychia lemnae</name>
    <name type="common">Ciliate</name>
    <dbReference type="NCBI Taxonomy" id="5949"/>
    <lineage>
        <taxon>Eukaryota</taxon>
        <taxon>Sar</taxon>
        <taxon>Alveolata</taxon>
        <taxon>Ciliophora</taxon>
        <taxon>Intramacronucleata</taxon>
        <taxon>Spirotrichea</taxon>
        <taxon>Stichotrichia</taxon>
        <taxon>Sporadotrichida</taxon>
        <taxon>Oxytrichidae</taxon>
        <taxon>Stylonychinae</taxon>
        <taxon>Stylonychia</taxon>
    </lineage>
</organism>